<keyword evidence="9" id="KW-1185">Reference proteome</keyword>
<evidence type="ECO:0000256" key="5">
    <source>
        <dbReference type="ARBA" id="ARBA00023273"/>
    </source>
</evidence>
<dbReference type="Gene3D" id="2.60.40.10">
    <property type="entry name" value="Immunoglobulins"/>
    <property type="match status" value="6"/>
</dbReference>
<feature type="compositionally biased region" description="Low complexity" evidence="7">
    <location>
        <begin position="1567"/>
        <end position="1591"/>
    </location>
</feature>
<dbReference type="Pfam" id="PF24529">
    <property type="entry name" value="CFAP47"/>
    <property type="match status" value="1"/>
</dbReference>
<evidence type="ECO:0000259" key="8">
    <source>
        <dbReference type="PROSITE" id="PS50021"/>
    </source>
</evidence>
<accession>A0AAJ7TU44</accession>
<keyword evidence="3" id="KW-0963">Cytoplasm</keyword>
<dbReference type="InterPro" id="IPR013783">
    <property type="entry name" value="Ig-like_fold"/>
</dbReference>
<feature type="compositionally biased region" description="Polar residues" evidence="7">
    <location>
        <begin position="3204"/>
        <end position="3215"/>
    </location>
</feature>
<dbReference type="PANTHER" id="PTHR45912:SF3">
    <property type="entry name" value="CILIA- AND FLAGELLA-ASSOCIATED PROTEIN 47"/>
    <property type="match status" value="1"/>
</dbReference>
<evidence type="ECO:0000313" key="10">
    <source>
        <dbReference type="RefSeq" id="XP_032824158.1"/>
    </source>
</evidence>
<evidence type="ECO:0000256" key="3">
    <source>
        <dbReference type="ARBA" id="ARBA00022490"/>
    </source>
</evidence>
<proteinExistence type="predicted"/>
<comment type="subcellular location">
    <subcellularLocation>
        <location evidence="1">Cell projection</location>
        <location evidence="1">Cilium</location>
    </subcellularLocation>
    <subcellularLocation>
        <location evidence="2">Cytoplasm</location>
    </subcellularLocation>
</comment>
<feature type="region of interest" description="Disordered" evidence="7">
    <location>
        <begin position="625"/>
        <end position="654"/>
    </location>
</feature>
<organism evidence="9 10">
    <name type="scientific">Petromyzon marinus</name>
    <name type="common">Sea lamprey</name>
    <dbReference type="NCBI Taxonomy" id="7757"/>
    <lineage>
        <taxon>Eukaryota</taxon>
        <taxon>Metazoa</taxon>
        <taxon>Chordata</taxon>
        <taxon>Craniata</taxon>
        <taxon>Vertebrata</taxon>
        <taxon>Cyclostomata</taxon>
        <taxon>Hyperoartia</taxon>
        <taxon>Petromyzontiformes</taxon>
        <taxon>Petromyzontidae</taxon>
        <taxon>Petromyzon</taxon>
    </lineage>
</organism>
<dbReference type="InterPro" id="IPR053879">
    <property type="entry name" value="HYDIN_VesB_CFA65-like_Ig"/>
</dbReference>
<evidence type="ECO:0000256" key="7">
    <source>
        <dbReference type="SAM" id="MobiDB-lite"/>
    </source>
</evidence>
<name>A0AAJ7TU44_PETMA</name>
<dbReference type="RefSeq" id="XP_032824158.1">
    <property type="nucleotide sequence ID" value="XM_032968267.1"/>
</dbReference>
<dbReference type="GO" id="GO:0060271">
    <property type="term" value="P:cilium assembly"/>
    <property type="evidence" value="ECO:0007669"/>
    <property type="project" value="TreeGrafter"/>
</dbReference>
<feature type="coiled-coil region" evidence="6">
    <location>
        <begin position="2497"/>
        <end position="2524"/>
    </location>
</feature>
<evidence type="ECO:0000256" key="6">
    <source>
        <dbReference type="SAM" id="Coils"/>
    </source>
</evidence>
<dbReference type="Pfam" id="PF26579">
    <property type="entry name" value="Ig_CFAP47"/>
    <property type="match status" value="1"/>
</dbReference>
<dbReference type="Gene3D" id="1.10.418.10">
    <property type="entry name" value="Calponin-like domain"/>
    <property type="match status" value="1"/>
</dbReference>
<evidence type="ECO:0000313" key="9">
    <source>
        <dbReference type="Proteomes" id="UP001318040"/>
    </source>
</evidence>
<feature type="region of interest" description="Disordered" evidence="7">
    <location>
        <begin position="1131"/>
        <end position="1151"/>
    </location>
</feature>
<keyword evidence="6" id="KW-0175">Coiled coil</keyword>
<dbReference type="Pfam" id="PF14874">
    <property type="entry name" value="PapD-like"/>
    <property type="match status" value="1"/>
</dbReference>
<dbReference type="GO" id="GO:0005929">
    <property type="term" value="C:cilium"/>
    <property type="evidence" value="ECO:0007669"/>
    <property type="project" value="UniProtKB-SubCell"/>
</dbReference>
<keyword evidence="4" id="KW-0969">Cilium</keyword>
<dbReference type="GO" id="GO:0005737">
    <property type="term" value="C:cytoplasm"/>
    <property type="evidence" value="ECO:0007669"/>
    <property type="project" value="UniProtKB-SubCell"/>
</dbReference>
<dbReference type="InterPro" id="IPR036872">
    <property type="entry name" value="CH_dom_sf"/>
</dbReference>
<protein>
    <submittedName>
        <fullName evidence="10">Cilia- and flagella-associated protein 47 isoform X1</fullName>
    </submittedName>
</protein>
<evidence type="ECO:0000256" key="2">
    <source>
        <dbReference type="ARBA" id="ARBA00004496"/>
    </source>
</evidence>
<feature type="compositionally biased region" description="Pro residues" evidence="7">
    <location>
        <begin position="1131"/>
        <end position="1140"/>
    </location>
</feature>
<reference evidence="10" key="1">
    <citation type="submission" date="2025-08" db="UniProtKB">
        <authorList>
            <consortium name="RefSeq"/>
        </authorList>
    </citation>
    <scope>IDENTIFICATION</scope>
    <source>
        <tissue evidence="10">Sperm</tissue>
    </source>
</reference>
<dbReference type="InterPro" id="IPR056343">
    <property type="entry name" value="CFAP47_dom"/>
</dbReference>
<feature type="compositionally biased region" description="Polar residues" evidence="7">
    <location>
        <begin position="2966"/>
        <end position="2977"/>
    </location>
</feature>
<feature type="region of interest" description="Disordered" evidence="7">
    <location>
        <begin position="1538"/>
        <end position="1591"/>
    </location>
</feature>
<feature type="compositionally biased region" description="Low complexity" evidence="7">
    <location>
        <begin position="2024"/>
        <end position="2035"/>
    </location>
</feature>
<keyword evidence="5" id="KW-0966">Cell projection</keyword>
<dbReference type="Proteomes" id="UP001318040">
    <property type="component" value="Chromosome 39"/>
</dbReference>
<gene>
    <name evidence="10" type="primary">CFAP47</name>
</gene>
<evidence type="ECO:0000256" key="1">
    <source>
        <dbReference type="ARBA" id="ARBA00004138"/>
    </source>
</evidence>
<feature type="region of interest" description="Disordered" evidence="7">
    <location>
        <begin position="2024"/>
        <end position="2063"/>
    </location>
</feature>
<dbReference type="CTD" id="286464"/>
<dbReference type="Pfam" id="PF22544">
    <property type="entry name" value="HYDIN_VesB_CFA65-like_Ig"/>
    <property type="match status" value="2"/>
</dbReference>
<dbReference type="CDD" id="cd21218">
    <property type="entry name" value="CH_PLS_FIM_rpt2"/>
    <property type="match status" value="1"/>
</dbReference>
<dbReference type="SUPFAM" id="SSF47576">
    <property type="entry name" value="Calponin-homology domain, CH-domain"/>
    <property type="match status" value="1"/>
</dbReference>
<dbReference type="InterPro" id="IPR001715">
    <property type="entry name" value="CH_dom"/>
</dbReference>
<feature type="region of interest" description="Disordered" evidence="7">
    <location>
        <begin position="2918"/>
        <end position="2977"/>
    </location>
</feature>
<sequence length="3228" mass="350792">MAESVLLVSPRVVEFADATPGRRLSAVVTARNTGDRSRRVRVCAPRSGAFKLHGVPLQEQHLAPGLSIAATVEFYMEQKGSVRDHLLLLVDGDSIEVPLIGFSPACSLDVQKEVDFGCVLANGAMLQQNITVVNHGSAPGEFHFSCEGEVMFSFRPSSGMVPPKSMQPVQVEFCASSPGDVLQTALVRLDGREEAQEVQLRAEVVQPRLEVLSPSGDEQLRCLKLGAAYYNTSRQGQAILRNPGPEPLSWVAVLQEDTAGEEKSVNVLDASAPRHELQGVLRCFPSQGTLPPHEEIPLTLTFSPRHTRDRTGWNHMDRPPPGHNYALFIHFEIVGSQNSSVIPPGQPRQPRGTGLVGVELAVTATAQPLLLSTVPSPLVFDLGACAPGARVEMLCTLRNESTVLPLHYRIPRVAHIQATPAEGKIPPGQTQDVVLSFRPKQVGELRMRPTLELLGPVLPRSGGGTVGLSLKPFHRIPMQMSGQGIPVTRRPNPTFNPGLTPLISNATGMLVEVRAAEASSYTASAQTALLSSAKTRIHQHMRSRSADDGVALLSFPNDRAASVRPSDRKQPYRTIFTGEGRHTYIDPDFAYTDEEEQQRQEHKERYSHFIQQLRNQRLSKLQTRENNGNENSADLGMEPASGLSPPSPKPPARNVIAHGRRVTKPGQRHSRVLTTRDLTATEVKASLRPHVEGLNAVPATLQEKDDCSMILSPQQLLKVIIGPMPLDFGEVCVGSAVSRRLHVVNGLEHHVLVCLSTECPELQQGSPLSQVVPPLSRASLPLLFQPSQLGRFQRSFWYSVNEHHSSHLVVLAEVVPLELELRPAVLKVAAVEGLASELGVRSSVRLCNPRNLRASFSWEPVPSELGVPFSLRPAAGCVEENSELECEVVWHPSCRATDQAEFVVNVQHGNSLRLKCLAQIGAVSVQCVDQRVVLGSVPLNITTVRSVFLRNTGQQHAYFQVLDPSPLPGLSILPEEGVVAVGGETELAVCLTPGTIVTFDTKVQVAFRGGKTQELRITGSVEPPALEMNVKALRFDGVYVGSSRSLPFTLRNPTRCCVRSEIDLSAHPDFKLALNRNQRAACLKEDIPGLYSLEVDAGQTVGCSLNFTPTEVAAYDFRLPMHLNGLVAPSPAPSTVPPSPSTQHIRTPRPASCDPITPASKVHAIALRPLLLISESSLEFYLPSNYIGLGVSPESLTIQSVQIQNLSNTSLHWKFDLRTLSEDSFKVFQSEGSLGLKENASITFCFCPRSAGTFHARIPLLVSGEGVRNESEPYRVISLRGILPTPTLAFNPDSITLGPAPLDTEVAAEFCIVSRHNTSWVTLEVDLPEVEGELGEKLTPFSISFPSGRKLGPSEYGQPSSPLPCRLAFQCHKPLSLSTTIVFHDSLGRRFELPVTVCADNCLLTLYPFLALHRNNHHVVLEEVEGGERAAMLRSCVSAQQDSNVSSSSSHFSCPTSTIYNSLTDLTSVSVANSEGQEPAAPPFAESQCIDDISFYRRAQAAVTRWFSRFGWPGGTNHLSGPQQLRSAIGKILVSSSERKRGGVGGGSKGLADAPPPGTGPRSTYGSPRPRSRQQSSLPPSAPARGAAPATPWVLRKGGRTLYDMLAHLCGRALPGVPVSQSVPGDVADRAVQLHWQHATLLEFLRGQGACLPNVKPEHLLHMDDYNCWHSLLKENEKCGIENEETECVTTATELAESDFENVSERAWTDILLQIFKVFVLSRVTTEAVSKALPTENRTMARPPLLAVAPLSSNFYSSSERLLLSWLNHHYHASRMLICSPDDPPSARWVVNFDYDLMDGLVLAAVLASYCPYLIPSHLSRLQPHPCSPEQYLHNALVLVSALHVTGLALDIQAIEITDPNPVQMLIVCVELFRALPHYSPHRSVNFPAALHAPVTRQIRVSNPSSKPLQYRAVIIGEDASQFRFPKGENYILPAKGGLDVPVEFRGRFLHDAAAVLLMLPRAGAGVDMLAFTLNARLATLAPEGVSKCAGPCYHQQTMTLSVTNPFTEPGRFRVVVLESSSPLQPSQLSPLSLPCHQKETRGERLRMSKSEESHGVGLQSRGTPTRGRNYVCSSLDSPEWSSAMTLPWFLCPVEFVQLDVGETASLEVTFLPFGLGPRHCYLLLLNAQIGDVVYMIEGCSSLPTALPPMVQHDTPNVRVGSTQAGQGSSPVLYVRCAESQEVTVALRVPWVNTQRDEALALAARLRMSELELERRTLTKSLRSAGVKAAFARLALQTDNSEKPFAGSGSQSKTFHVEASLSQHFTVPHQLCMPAPPSGKEDCDTVALPVRFSPPSPGRYPCSVVLRSSDDVRVYRLEGLSAPEASHTTLTFCTAAHNALSQDIPIHNPTQQDWLLTAHVEGKGFYGSQYLQVLAGQTAPYSLLFRPGHEGETVGRLVLYNEQDSSEHTFVLNGKGERPSPLAHVVIHAQAGQTACREISVPNYTPHRLRYSVESDVPFVSGAPTLNVPAGESRPYLLTITPWKRGTFYGLVNFHAKEKAAKQLETTEQAAADQRQLFTEAEQELDVADGLVSRVWFTLEIKSAPPPPQRTVTVDAAMQGAVEVSVPVRNPCDTLLTLDVALEGVGLSGDARIVLAPLESRVYRLLYQPSRIGASRGSVIFQSEVCGEFWFDLELIANPSDPVTLPELQCQLGKWTSQLLRLTNTTSENLELEPVVSNPKNFTLQIPANRLVDLPAKSEREISLQFRPSALGSADHHAAITFTSSQTGAWVFFASGVGLPPEPSEPVSVMALLGSQATLILPFSNPTEFAVTAQISLTDEESVVQLTSSSVLTQSIKAESPFSLLLKRTSDVSVPPRGLLSIPLSFSPESTRLRRALCVVSLSQESGGTWQTNGLDLPASNLTSVHIEDGGDVVTEIRWVFPIHGIPVINSPTSAPATFRCAARSRLEESVEVVLSSVLPESRDSTPYTPRHSARSPPPPPPQQQQELQPQLLQPPTCESPRSRSPRQGSASSASRQTELRHWLDFGFGSEDATPESSGQGALESAVAVSLLGHDRDPHLGIVRLTFRVVFAPQAPLSAAASLLVSGPSGGIYRFPLRFEATEALPDDVVTIHAHGLHQASTVVFRLTSKSRHAAAFSASFTRDSDPEFSVWPPSGELPPEGSEGSPIAVSFCPRSYGKPHRATLLVKAGETTWMYEIHGLPSVYFPPSAHSSLHSIFSGKSKSRARPAALASLKQPSHRNFVSENLNLQSTGPSSPIKGAPLLASNK</sequence>
<feature type="domain" description="Calponin-homology (CH)" evidence="8">
    <location>
        <begin position="1757"/>
        <end position="1877"/>
    </location>
</feature>
<keyword evidence="10" id="KW-0282">Flagellum</keyword>
<dbReference type="KEGG" id="pmrn:116950478"/>
<evidence type="ECO:0000256" key="4">
    <source>
        <dbReference type="ARBA" id="ARBA00023069"/>
    </source>
</evidence>
<feature type="compositionally biased region" description="Basic and acidic residues" evidence="7">
    <location>
        <begin position="2037"/>
        <end position="2055"/>
    </location>
</feature>
<dbReference type="InterPro" id="IPR058952">
    <property type="entry name" value="Ig_CFAP47"/>
</dbReference>
<feature type="region of interest" description="Disordered" evidence="7">
    <location>
        <begin position="3204"/>
        <end position="3228"/>
    </location>
</feature>
<dbReference type="SMART" id="SM00033">
    <property type="entry name" value="CH"/>
    <property type="match status" value="1"/>
</dbReference>
<dbReference type="PROSITE" id="PS50021">
    <property type="entry name" value="CH"/>
    <property type="match status" value="1"/>
</dbReference>
<feature type="compositionally biased region" description="Low complexity" evidence="7">
    <location>
        <begin position="2944"/>
        <end position="2956"/>
    </location>
</feature>
<dbReference type="PANTHER" id="PTHR45912">
    <property type="entry name" value="CILIA- AND FLAGELLA-ASSOCIATED PROTEIN 47"/>
    <property type="match status" value="1"/>
</dbReference>